<proteinExistence type="predicted"/>
<evidence type="ECO:0000256" key="1">
    <source>
        <dbReference type="ARBA" id="ARBA00004123"/>
    </source>
</evidence>
<dbReference type="FunFam" id="3.30.160.60:FF:000021">
    <property type="entry name" value="Basic krueppel-like factor 3"/>
    <property type="match status" value="1"/>
</dbReference>
<dbReference type="Proteomes" id="UP000265100">
    <property type="component" value="Chromosome 16"/>
</dbReference>
<dbReference type="SUPFAM" id="SSF57667">
    <property type="entry name" value="beta-beta-alpha zinc fingers"/>
    <property type="match status" value="2"/>
</dbReference>
<dbReference type="OrthoDB" id="4748970at2759"/>
<dbReference type="Ensembl" id="ENSACLT00000040394.2">
    <property type="protein sequence ID" value="ENSACLP00000039460.1"/>
    <property type="gene ID" value="ENSACLG00000026627.2"/>
</dbReference>
<dbReference type="FunFam" id="3.30.160.60:FF:000463">
    <property type="entry name" value="Krueppel-like factor 5"/>
    <property type="match status" value="1"/>
</dbReference>
<dbReference type="PROSITE" id="PS00028">
    <property type="entry name" value="ZINC_FINGER_C2H2_1"/>
    <property type="match status" value="3"/>
</dbReference>
<comment type="subcellular location">
    <subcellularLocation>
        <location evidence="1">Nucleus</location>
    </subcellularLocation>
</comment>
<feature type="region of interest" description="Disordered" evidence="8">
    <location>
        <begin position="238"/>
        <end position="273"/>
    </location>
</feature>
<dbReference type="Gene3D" id="3.30.160.60">
    <property type="entry name" value="Classic Zinc Finger"/>
    <property type="match status" value="3"/>
</dbReference>
<dbReference type="CDD" id="cd21579">
    <property type="entry name" value="KLF5_N"/>
    <property type="match status" value="1"/>
</dbReference>
<dbReference type="FunFam" id="3.30.160.60:FF:000018">
    <property type="entry name" value="Krueppel-like factor 15"/>
    <property type="match status" value="1"/>
</dbReference>
<keyword evidence="11" id="KW-1185">Reference proteome</keyword>
<feature type="region of interest" description="Disordered" evidence="8">
    <location>
        <begin position="311"/>
        <end position="341"/>
    </location>
</feature>
<dbReference type="Bgee" id="ENSACLG00000026627">
    <property type="expression patterns" value="Expressed in zone of skin and 4 other cell types or tissues"/>
</dbReference>
<dbReference type="PROSITE" id="PS50157">
    <property type="entry name" value="ZINC_FINGER_C2H2_2"/>
    <property type="match status" value="3"/>
</dbReference>
<reference evidence="10" key="3">
    <citation type="submission" date="2025-08" db="UniProtKB">
        <authorList>
            <consortium name="Ensembl"/>
        </authorList>
    </citation>
    <scope>IDENTIFICATION</scope>
</reference>
<dbReference type="PANTHER" id="PTHR23235:SF129">
    <property type="entry name" value="KRUEPPEL-LIKE FACTOR 5-LIKE"/>
    <property type="match status" value="1"/>
</dbReference>
<keyword evidence="6" id="KW-0539">Nucleus</keyword>
<name>A0A3P8RBS6_ASTCA</name>
<feature type="domain" description="C2H2-type" evidence="9">
    <location>
        <begin position="365"/>
        <end position="394"/>
    </location>
</feature>
<accession>A0A3P8RBS6</accession>
<feature type="domain" description="C2H2-type" evidence="9">
    <location>
        <begin position="395"/>
        <end position="424"/>
    </location>
</feature>
<evidence type="ECO:0000259" key="9">
    <source>
        <dbReference type="PROSITE" id="PS50157"/>
    </source>
</evidence>
<reference evidence="11" key="2">
    <citation type="submission" date="2023-03" db="EMBL/GenBank/DDBJ databases">
        <authorList>
            <consortium name="Wellcome Sanger Institute Data Sharing"/>
        </authorList>
    </citation>
    <scope>NUCLEOTIDE SEQUENCE [LARGE SCALE GENOMIC DNA]</scope>
</reference>
<keyword evidence="3" id="KW-0677">Repeat</keyword>
<protein>
    <recommendedName>
        <fullName evidence="9">C2H2-type domain-containing protein</fullName>
    </recommendedName>
</protein>
<dbReference type="SMART" id="SM00355">
    <property type="entry name" value="ZnF_C2H2"/>
    <property type="match status" value="3"/>
</dbReference>
<dbReference type="GO" id="GO:0000981">
    <property type="term" value="F:DNA-binding transcription factor activity, RNA polymerase II-specific"/>
    <property type="evidence" value="ECO:0007669"/>
    <property type="project" value="TreeGrafter"/>
</dbReference>
<keyword evidence="2" id="KW-0479">Metal-binding</keyword>
<evidence type="ECO:0000256" key="7">
    <source>
        <dbReference type="PROSITE-ProRule" id="PRU00042"/>
    </source>
</evidence>
<evidence type="ECO:0000256" key="6">
    <source>
        <dbReference type="ARBA" id="ARBA00023242"/>
    </source>
</evidence>
<dbReference type="AlphaFoldDB" id="A0A3P8RBS6"/>
<evidence type="ECO:0000256" key="3">
    <source>
        <dbReference type="ARBA" id="ARBA00022737"/>
    </source>
</evidence>
<dbReference type="GO" id="GO:0008270">
    <property type="term" value="F:zinc ion binding"/>
    <property type="evidence" value="ECO:0007669"/>
    <property type="project" value="UniProtKB-KW"/>
</dbReference>
<evidence type="ECO:0000256" key="4">
    <source>
        <dbReference type="ARBA" id="ARBA00022771"/>
    </source>
</evidence>
<evidence type="ECO:0000313" key="11">
    <source>
        <dbReference type="Proteomes" id="UP000265100"/>
    </source>
</evidence>
<dbReference type="OMA" id="SLMHPTC"/>
<dbReference type="GO" id="GO:0000978">
    <property type="term" value="F:RNA polymerase II cis-regulatory region sequence-specific DNA binding"/>
    <property type="evidence" value="ECO:0007669"/>
    <property type="project" value="TreeGrafter"/>
</dbReference>
<organism evidence="10 11">
    <name type="scientific">Astatotilapia calliptera</name>
    <name type="common">Eastern happy</name>
    <name type="synonym">Chromis callipterus</name>
    <dbReference type="NCBI Taxonomy" id="8154"/>
    <lineage>
        <taxon>Eukaryota</taxon>
        <taxon>Metazoa</taxon>
        <taxon>Chordata</taxon>
        <taxon>Craniata</taxon>
        <taxon>Vertebrata</taxon>
        <taxon>Euteleostomi</taxon>
        <taxon>Actinopterygii</taxon>
        <taxon>Neopterygii</taxon>
        <taxon>Teleostei</taxon>
        <taxon>Neoteleostei</taxon>
        <taxon>Acanthomorphata</taxon>
        <taxon>Ovalentaria</taxon>
        <taxon>Cichlomorphae</taxon>
        <taxon>Cichliformes</taxon>
        <taxon>Cichlidae</taxon>
        <taxon>African cichlids</taxon>
        <taxon>Pseudocrenilabrinae</taxon>
        <taxon>Haplochromini</taxon>
        <taxon>Astatotilapia</taxon>
    </lineage>
</organism>
<evidence type="ECO:0000256" key="8">
    <source>
        <dbReference type="SAM" id="MobiDB-lite"/>
    </source>
</evidence>
<dbReference type="GeneTree" id="ENSGT00940000156711"/>
<dbReference type="Pfam" id="PF00096">
    <property type="entry name" value="zf-C2H2"/>
    <property type="match status" value="3"/>
</dbReference>
<keyword evidence="5" id="KW-0862">Zinc</keyword>
<keyword evidence="4 7" id="KW-0863">Zinc-finger</keyword>
<evidence type="ECO:0000256" key="5">
    <source>
        <dbReference type="ARBA" id="ARBA00022833"/>
    </source>
</evidence>
<feature type="domain" description="C2H2-type" evidence="9">
    <location>
        <begin position="425"/>
        <end position="449"/>
    </location>
</feature>
<dbReference type="GO" id="GO:0005634">
    <property type="term" value="C:nucleus"/>
    <property type="evidence" value="ECO:0007669"/>
    <property type="project" value="UniProtKB-SubCell"/>
</dbReference>
<reference evidence="10 11" key="1">
    <citation type="submission" date="2018-05" db="EMBL/GenBank/DDBJ databases">
        <authorList>
            <person name="Datahose"/>
        </authorList>
    </citation>
    <scope>NUCLEOTIDE SEQUENCE</scope>
</reference>
<dbReference type="STRING" id="8154.ENSACLP00000039460"/>
<evidence type="ECO:0000256" key="2">
    <source>
        <dbReference type="ARBA" id="ARBA00022723"/>
    </source>
</evidence>
<feature type="compositionally biased region" description="Polar residues" evidence="8">
    <location>
        <begin position="311"/>
        <end position="335"/>
    </location>
</feature>
<dbReference type="InterPro" id="IPR013087">
    <property type="entry name" value="Znf_C2H2_type"/>
</dbReference>
<reference evidence="10" key="4">
    <citation type="submission" date="2025-09" db="UniProtKB">
        <authorList>
            <consortium name="Ensembl"/>
        </authorList>
    </citation>
    <scope>IDENTIFICATION</scope>
</reference>
<dbReference type="PANTHER" id="PTHR23235">
    <property type="entry name" value="KRUEPPEL-LIKE TRANSCRIPTION FACTOR"/>
    <property type="match status" value="1"/>
</dbReference>
<dbReference type="InterPro" id="IPR036236">
    <property type="entry name" value="Znf_C2H2_sf"/>
</dbReference>
<evidence type="ECO:0000313" key="10">
    <source>
        <dbReference type="Ensembl" id="ENSACLP00000039460.1"/>
    </source>
</evidence>
<sequence>MAAAVRNNNVWVAPRQDAQFLQKTSAPLTSDGLRGEDHGQVLCNTRDAIPGTSSFHDYNLGKSEMDSYLYSQPQDVVNSKMMCRDSTLALEPPFTEDFASPYSVSMSLLLPDVTYLHPGLCRTVRQIKTEPTNSLMHPACQGSGVSPAVSEYPGFFCAADTASGNFVIKQEVPDFQDVPLFQLLNSDLEQLIHSSQVNPIPIAPLSIPTGNVHAGPVPNSTKPASSLQNECFSFNRRVGHQPGSTYLPPSPPNSEPSSPDRGKGVLHNLSPPPSYEASIASKLNFETHNSIDLGQTPSIAPIQNQDQISTSGFIQSSGSGPVQRSSLTPVQTTSGIGPLSPVLAQSAPVKYNRRNNPDLERRRIHHCDVPGCQKVYTKSSHLKAHLRTHTGEKPYHCSWEGCEWRFARSDELTRHYRKHTGAKPFQCGVCNRCFSRSDHLALHMKRHQS</sequence>